<feature type="chain" id="PRO_5026842295" evidence="1">
    <location>
        <begin position="27"/>
        <end position="82"/>
    </location>
</feature>
<protein>
    <submittedName>
        <fullName evidence="2">Uncharacterized protein</fullName>
    </submittedName>
</protein>
<dbReference type="PANTHER" id="PTHR35472:SF3">
    <property type="entry name" value="CLAVATA3_ESR (CLE) GENE FAMILY MEMBER MTCLE05"/>
    <property type="match status" value="1"/>
</dbReference>
<name>A0A6N2NG63_SALVM</name>
<organism evidence="2">
    <name type="scientific">Salix viminalis</name>
    <name type="common">Common osier</name>
    <name type="synonym">Basket willow</name>
    <dbReference type="NCBI Taxonomy" id="40686"/>
    <lineage>
        <taxon>Eukaryota</taxon>
        <taxon>Viridiplantae</taxon>
        <taxon>Streptophyta</taxon>
        <taxon>Embryophyta</taxon>
        <taxon>Tracheophyta</taxon>
        <taxon>Spermatophyta</taxon>
        <taxon>Magnoliopsida</taxon>
        <taxon>eudicotyledons</taxon>
        <taxon>Gunneridae</taxon>
        <taxon>Pentapetalae</taxon>
        <taxon>rosids</taxon>
        <taxon>fabids</taxon>
        <taxon>Malpighiales</taxon>
        <taxon>Salicaceae</taxon>
        <taxon>Saliceae</taxon>
        <taxon>Salix</taxon>
    </lineage>
</organism>
<evidence type="ECO:0000313" key="2">
    <source>
        <dbReference type="EMBL" id="VFU65096.1"/>
    </source>
</evidence>
<accession>A0A6N2NG63</accession>
<keyword evidence="1" id="KW-0732">Signal</keyword>
<evidence type="ECO:0000256" key="1">
    <source>
        <dbReference type="SAM" id="SignalP"/>
    </source>
</evidence>
<dbReference type="EMBL" id="CAADRP010002274">
    <property type="protein sequence ID" value="VFU65096.1"/>
    <property type="molecule type" value="Genomic_DNA"/>
</dbReference>
<dbReference type="InterPro" id="IPR055317">
    <property type="entry name" value="CLE14-like"/>
</dbReference>
<dbReference type="PANTHER" id="PTHR35472">
    <property type="match status" value="1"/>
</dbReference>
<feature type="signal peptide" evidence="1">
    <location>
        <begin position="1"/>
        <end position="26"/>
    </location>
</feature>
<sequence length="82" mass="9030">MGNKNSPLLLIFLIEFLVLVDHGTSCRDTKRSASNRETEHSSIFLQALSSIFKASESSTDKIKAVHTVSRRPVPSGPNPLHN</sequence>
<dbReference type="AlphaFoldDB" id="A0A6N2NG63"/>
<proteinExistence type="predicted"/>
<gene>
    <name evidence="2" type="ORF">SVIM_LOCUS499447</name>
</gene>
<reference evidence="2" key="1">
    <citation type="submission" date="2019-03" db="EMBL/GenBank/DDBJ databases">
        <authorList>
            <person name="Mank J."/>
            <person name="Almeida P."/>
        </authorList>
    </citation>
    <scope>NUCLEOTIDE SEQUENCE</scope>
    <source>
        <strain evidence="2">78183</strain>
    </source>
</reference>